<feature type="non-terminal residue" evidence="2">
    <location>
        <position position="1"/>
    </location>
</feature>
<evidence type="ECO:0000313" key="2">
    <source>
        <dbReference type="EMBL" id="KKK83924.1"/>
    </source>
</evidence>
<keyword evidence="1" id="KW-1133">Transmembrane helix</keyword>
<dbReference type="AlphaFoldDB" id="A0A0F9AZW7"/>
<name>A0A0F9AZW7_9ZZZZ</name>
<keyword evidence="1" id="KW-0472">Membrane</keyword>
<dbReference type="EMBL" id="LAZR01052005">
    <property type="protein sequence ID" value="KKK83924.1"/>
    <property type="molecule type" value="Genomic_DNA"/>
</dbReference>
<evidence type="ECO:0000256" key="1">
    <source>
        <dbReference type="SAM" id="Phobius"/>
    </source>
</evidence>
<sequence>VYVVILGVIFVGFVVLMYRHIERQKSIFLGLKQAVG</sequence>
<gene>
    <name evidence="2" type="ORF">LCGC14_2788520</name>
</gene>
<organism evidence="2">
    <name type="scientific">marine sediment metagenome</name>
    <dbReference type="NCBI Taxonomy" id="412755"/>
    <lineage>
        <taxon>unclassified sequences</taxon>
        <taxon>metagenomes</taxon>
        <taxon>ecological metagenomes</taxon>
    </lineage>
</organism>
<accession>A0A0F9AZW7</accession>
<comment type="caution">
    <text evidence="2">The sequence shown here is derived from an EMBL/GenBank/DDBJ whole genome shotgun (WGS) entry which is preliminary data.</text>
</comment>
<reference evidence="2" key="1">
    <citation type="journal article" date="2015" name="Nature">
        <title>Complex archaea that bridge the gap between prokaryotes and eukaryotes.</title>
        <authorList>
            <person name="Spang A."/>
            <person name="Saw J.H."/>
            <person name="Jorgensen S.L."/>
            <person name="Zaremba-Niedzwiedzka K."/>
            <person name="Martijn J."/>
            <person name="Lind A.E."/>
            <person name="van Eijk R."/>
            <person name="Schleper C."/>
            <person name="Guy L."/>
            <person name="Ettema T.J."/>
        </authorList>
    </citation>
    <scope>NUCLEOTIDE SEQUENCE</scope>
</reference>
<keyword evidence="1" id="KW-0812">Transmembrane</keyword>
<protein>
    <submittedName>
        <fullName evidence="2">Uncharacterized protein</fullName>
    </submittedName>
</protein>
<feature type="transmembrane region" description="Helical" evidence="1">
    <location>
        <begin position="6"/>
        <end position="21"/>
    </location>
</feature>
<proteinExistence type="predicted"/>